<evidence type="ECO:0000256" key="2">
    <source>
        <dbReference type="ARBA" id="ARBA00009142"/>
    </source>
</evidence>
<dbReference type="GO" id="GO:0005886">
    <property type="term" value="C:plasma membrane"/>
    <property type="evidence" value="ECO:0007669"/>
    <property type="project" value="UniProtKB-SubCell"/>
</dbReference>
<accession>A0A4R6BG73</accession>
<dbReference type="OrthoDB" id="9780109at2"/>
<evidence type="ECO:0000256" key="1">
    <source>
        <dbReference type="ARBA" id="ARBA00004141"/>
    </source>
</evidence>
<evidence type="ECO:0000256" key="5">
    <source>
        <dbReference type="ARBA" id="ARBA00023136"/>
    </source>
</evidence>
<evidence type="ECO:0000256" key="3">
    <source>
        <dbReference type="ARBA" id="ARBA00022692"/>
    </source>
</evidence>
<proteinExistence type="inferred from homology"/>
<dbReference type="PANTHER" id="PTHR43701:SF2">
    <property type="entry name" value="MEMBRANE TRANSPORTER PROTEIN YJNA-RELATED"/>
    <property type="match status" value="1"/>
</dbReference>
<dbReference type="Pfam" id="PF01925">
    <property type="entry name" value="TauE"/>
    <property type="match status" value="1"/>
</dbReference>
<evidence type="ECO:0000256" key="4">
    <source>
        <dbReference type="ARBA" id="ARBA00022989"/>
    </source>
</evidence>
<dbReference type="AlphaFoldDB" id="A0A4R6BG73"/>
<dbReference type="InterPro" id="IPR002781">
    <property type="entry name" value="TM_pro_TauE-like"/>
</dbReference>
<evidence type="ECO:0000256" key="6">
    <source>
        <dbReference type="RuleBase" id="RU363041"/>
    </source>
</evidence>
<reference evidence="7 8" key="1">
    <citation type="submission" date="2019-01" db="EMBL/GenBank/DDBJ databases">
        <title>Draft genome sequences of the type strains of six Macrococcus species.</title>
        <authorList>
            <person name="Mazhar S."/>
            <person name="Altermann E."/>
            <person name="Hill C."/>
            <person name="Mcauliffe O."/>
        </authorList>
    </citation>
    <scope>NUCLEOTIDE SEQUENCE [LARGE SCALE GENOMIC DNA]</scope>
    <source>
        <strain evidence="7 8">CCM4811</strain>
    </source>
</reference>
<feature type="transmembrane region" description="Helical" evidence="6">
    <location>
        <begin position="158"/>
        <end position="188"/>
    </location>
</feature>
<organism evidence="7 8">
    <name type="scientific">Macrococcus brunensis</name>
    <dbReference type="NCBI Taxonomy" id="198483"/>
    <lineage>
        <taxon>Bacteria</taxon>
        <taxon>Bacillati</taxon>
        <taxon>Bacillota</taxon>
        <taxon>Bacilli</taxon>
        <taxon>Bacillales</taxon>
        <taxon>Staphylococcaceae</taxon>
        <taxon>Macrococcus</taxon>
    </lineage>
</organism>
<keyword evidence="3 6" id="KW-0812">Transmembrane</keyword>
<dbReference type="Proteomes" id="UP000295310">
    <property type="component" value="Unassembled WGS sequence"/>
</dbReference>
<sequence>MSIVLLILLGVGSAILGSLVGLGGGIIIVPSLIFLGGAGLLAGITPQTAIGTSTVILIATGLSASIGYIKAKQVDIKSGFLFLIGIIPGAIVGAYLSHFLTLKSFNLYFGLLMIFMSIVLMFRDKIKPIKLFQNPERMRTFTDAKGQTYEYSIAPVPAVIATFFVGCLTGLFGIGGGALMTPLMIIAFRFPPHIAVGTSMLMILFSSLSGAISHIVLGNVIWHYAIILVISSFIGATIGVQINRRAKSETVVLILRLIMLALGVYLIIKSMI</sequence>
<protein>
    <recommendedName>
        <fullName evidence="6">Probable membrane transporter protein</fullName>
    </recommendedName>
</protein>
<evidence type="ECO:0000313" key="8">
    <source>
        <dbReference type="Proteomes" id="UP000295310"/>
    </source>
</evidence>
<feature type="transmembrane region" description="Helical" evidence="6">
    <location>
        <begin position="224"/>
        <end position="244"/>
    </location>
</feature>
<feature type="transmembrane region" description="Helical" evidence="6">
    <location>
        <begin position="80"/>
        <end position="99"/>
    </location>
</feature>
<comment type="similarity">
    <text evidence="2 6">Belongs to the 4-toluene sulfonate uptake permease (TSUP) (TC 2.A.102) family.</text>
</comment>
<evidence type="ECO:0000313" key="7">
    <source>
        <dbReference type="EMBL" id="TDL98875.1"/>
    </source>
</evidence>
<dbReference type="EMBL" id="SCWA01000001">
    <property type="protein sequence ID" value="TDL98875.1"/>
    <property type="molecule type" value="Genomic_DNA"/>
</dbReference>
<feature type="transmembrane region" description="Helical" evidence="6">
    <location>
        <begin position="250"/>
        <end position="268"/>
    </location>
</feature>
<comment type="caution">
    <text evidence="7">The sequence shown here is derived from an EMBL/GenBank/DDBJ whole genome shotgun (WGS) entry which is preliminary data.</text>
</comment>
<keyword evidence="6" id="KW-1003">Cell membrane</keyword>
<name>A0A4R6BG73_9STAP</name>
<gene>
    <name evidence="7" type="ORF">ERX27_00065</name>
</gene>
<feature type="transmembrane region" description="Helical" evidence="6">
    <location>
        <begin position="105"/>
        <end position="122"/>
    </location>
</feature>
<dbReference type="PANTHER" id="PTHR43701">
    <property type="entry name" value="MEMBRANE TRANSPORTER PROTEIN MJ0441-RELATED"/>
    <property type="match status" value="1"/>
</dbReference>
<dbReference type="RefSeq" id="WP_133430770.1">
    <property type="nucleotide sequence ID" value="NZ_SCWA01000001.1"/>
</dbReference>
<feature type="transmembrane region" description="Helical" evidence="6">
    <location>
        <begin position="194"/>
        <end position="217"/>
    </location>
</feature>
<keyword evidence="8" id="KW-1185">Reference proteome</keyword>
<dbReference type="InterPro" id="IPR051598">
    <property type="entry name" value="TSUP/Inactive_protease-like"/>
</dbReference>
<keyword evidence="4 6" id="KW-1133">Transmembrane helix</keyword>
<comment type="subcellular location">
    <subcellularLocation>
        <location evidence="6">Cell membrane</location>
        <topology evidence="6">Multi-pass membrane protein</topology>
    </subcellularLocation>
    <subcellularLocation>
        <location evidence="1">Membrane</location>
        <topology evidence="1">Multi-pass membrane protein</topology>
    </subcellularLocation>
</comment>
<feature type="transmembrane region" description="Helical" evidence="6">
    <location>
        <begin position="49"/>
        <end position="68"/>
    </location>
</feature>
<keyword evidence="5 6" id="KW-0472">Membrane</keyword>